<dbReference type="InterPro" id="IPR000306">
    <property type="entry name" value="Znf_FYVE"/>
</dbReference>
<dbReference type="PROSITE" id="PS50178">
    <property type="entry name" value="ZF_FYVE"/>
    <property type="match status" value="1"/>
</dbReference>
<keyword evidence="3" id="KW-0862">Zinc</keyword>
<dbReference type="PANTHER" id="PTHR43102">
    <property type="entry name" value="SLR1143 PROTEIN"/>
    <property type="match status" value="1"/>
</dbReference>
<dbReference type="InterPro" id="IPR013083">
    <property type="entry name" value="Znf_RING/FYVE/PHD"/>
</dbReference>
<dbReference type="InterPro" id="IPR029016">
    <property type="entry name" value="GAF-like_dom_sf"/>
</dbReference>
<dbReference type="SUPFAM" id="SSF55781">
    <property type="entry name" value="GAF domain-like"/>
    <property type="match status" value="1"/>
</dbReference>
<dbReference type="OrthoDB" id="303614at2759"/>
<dbReference type="SMART" id="SM00064">
    <property type="entry name" value="FYVE"/>
    <property type="match status" value="1"/>
</dbReference>
<accession>A0A976FFI0</accession>
<feature type="domain" description="FYVE-type" evidence="5">
    <location>
        <begin position="20"/>
        <end position="81"/>
    </location>
</feature>
<dbReference type="Pfam" id="PF01363">
    <property type="entry name" value="FYVE"/>
    <property type="match status" value="1"/>
</dbReference>
<sequence length="489" mass="54455">MAPDDAFEVQLIDSTDWVPDHVRNLCYVCTRPFGSFRRKHHCRMCGEVVCNNCTLLKRALEDPTVGSMRVRVCMSCVISCSNQCSEGVQNAPLCSVNTTFDVSNQLLKNDLGSLTSSSLSEPDSEDMSLSLKSLYALNLTYDHYKEESDDRNARKRNFQTEPQSSGPWYKWNHPWPCPPVSVYEVDRLRALHALKVLDSESEQSFDLICDLAKTRLSCPMAAVSFLDEHRQWFKASVGLAHKMIPRKMAFCAYTVYACEPMVVLDTLQDTRLQQNPLVVGAAGIRFYAAAPIIDPNSGYAVGSVFVLDTRPREACDVSILERLALALGQNFVQIASDAASFKSVCQSKVALDNNAHDKALRQESHKLAHIIPIKEPLSIGKIGTSTSSSSGGLFPLQISMASSRLDKDVDRSLAMKQQRLMGAPAAGEQMEILLMRLLTQNTETQEQLALQQILISKILGEHTIQLNKLMTAFARMEAKVKARSERQEQ</sequence>
<keyword evidence="7" id="KW-1185">Reference proteome</keyword>
<gene>
    <name evidence="6" type="ORF">CCR75_007196</name>
</gene>
<dbReference type="EMBL" id="SHOA02000013">
    <property type="protein sequence ID" value="TDH65797.1"/>
    <property type="molecule type" value="Genomic_DNA"/>
</dbReference>
<dbReference type="Gene3D" id="3.30.450.40">
    <property type="match status" value="1"/>
</dbReference>
<reference evidence="6 7" key="1">
    <citation type="journal article" date="2021" name="Genome Biol.">
        <title>AFLAP: assembly-free linkage analysis pipeline using k-mers from genome sequencing data.</title>
        <authorList>
            <person name="Fletcher K."/>
            <person name="Zhang L."/>
            <person name="Gil J."/>
            <person name="Han R."/>
            <person name="Cavanaugh K."/>
            <person name="Michelmore R."/>
        </authorList>
    </citation>
    <scope>NUCLEOTIDE SEQUENCE [LARGE SCALE GENOMIC DNA]</scope>
    <source>
        <strain evidence="6 7">SF5</strain>
    </source>
</reference>
<evidence type="ECO:0000259" key="5">
    <source>
        <dbReference type="PROSITE" id="PS50178"/>
    </source>
</evidence>
<evidence type="ECO:0000256" key="3">
    <source>
        <dbReference type="ARBA" id="ARBA00022833"/>
    </source>
</evidence>
<evidence type="ECO:0000256" key="2">
    <source>
        <dbReference type="ARBA" id="ARBA00022771"/>
    </source>
</evidence>
<organism evidence="6 7">
    <name type="scientific">Bremia lactucae</name>
    <name type="common">Lettuce downy mildew</name>
    <dbReference type="NCBI Taxonomy" id="4779"/>
    <lineage>
        <taxon>Eukaryota</taxon>
        <taxon>Sar</taxon>
        <taxon>Stramenopiles</taxon>
        <taxon>Oomycota</taxon>
        <taxon>Peronosporomycetes</taxon>
        <taxon>Peronosporales</taxon>
        <taxon>Peronosporaceae</taxon>
        <taxon>Bremia</taxon>
    </lineage>
</organism>
<dbReference type="InterPro" id="IPR011011">
    <property type="entry name" value="Znf_FYVE_PHD"/>
</dbReference>
<evidence type="ECO:0000256" key="4">
    <source>
        <dbReference type="PROSITE-ProRule" id="PRU00091"/>
    </source>
</evidence>
<dbReference type="InterPro" id="IPR003018">
    <property type="entry name" value="GAF"/>
</dbReference>
<keyword evidence="2 4" id="KW-0863">Zinc-finger</keyword>
<dbReference type="PANTHER" id="PTHR43102:SF2">
    <property type="entry name" value="GAF DOMAIN-CONTAINING PROTEIN"/>
    <property type="match status" value="1"/>
</dbReference>
<dbReference type="InterPro" id="IPR017455">
    <property type="entry name" value="Znf_FYVE-rel"/>
</dbReference>
<dbReference type="SUPFAM" id="SSF57903">
    <property type="entry name" value="FYVE/PHD zinc finger"/>
    <property type="match status" value="1"/>
</dbReference>
<dbReference type="GeneID" id="94350930"/>
<dbReference type="RefSeq" id="XP_067815296.1">
    <property type="nucleotide sequence ID" value="XM_067965259.1"/>
</dbReference>
<dbReference type="Gene3D" id="3.30.40.10">
    <property type="entry name" value="Zinc/RING finger domain, C3HC4 (zinc finger)"/>
    <property type="match status" value="1"/>
</dbReference>
<name>A0A976FFI0_BRELC</name>
<evidence type="ECO:0000313" key="7">
    <source>
        <dbReference type="Proteomes" id="UP000294530"/>
    </source>
</evidence>
<proteinExistence type="predicted"/>
<dbReference type="AlphaFoldDB" id="A0A976FFI0"/>
<protein>
    <recommendedName>
        <fullName evidence="5">FYVE-type domain-containing protein</fullName>
    </recommendedName>
</protein>
<dbReference type="GO" id="GO:0008270">
    <property type="term" value="F:zinc ion binding"/>
    <property type="evidence" value="ECO:0007669"/>
    <property type="project" value="UniProtKB-KW"/>
</dbReference>
<evidence type="ECO:0000313" key="6">
    <source>
        <dbReference type="EMBL" id="TDH65797.1"/>
    </source>
</evidence>
<keyword evidence="1" id="KW-0479">Metal-binding</keyword>
<evidence type="ECO:0000256" key="1">
    <source>
        <dbReference type="ARBA" id="ARBA00022723"/>
    </source>
</evidence>
<dbReference type="KEGG" id="blac:94350930"/>
<dbReference type="Pfam" id="PF01590">
    <property type="entry name" value="GAF"/>
    <property type="match status" value="1"/>
</dbReference>
<dbReference type="Proteomes" id="UP000294530">
    <property type="component" value="Unassembled WGS sequence"/>
</dbReference>
<comment type="caution">
    <text evidence="6">The sequence shown here is derived from an EMBL/GenBank/DDBJ whole genome shotgun (WGS) entry which is preliminary data.</text>
</comment>